<feature type="domain" description="BIG2" evidence="2">
    <location>
        <begin position="826"/>
        <end position="913"/>
    </location>
</feature>
<dbReference type="InterPro" id="IPR008964">
    <property type="entry name" value="Invasin/intimin_cell_adhesion"/>
</dbReference>
<evidence type="ECO:0000313" key="3">
    <source>
        <dbReference type="EMBL" id="MDU0111688.1"/>
    </source>
</evidence>
<feature type="domain" description="BIG2" evidence="2">
    <location>
        <begin position="349"/>
        <end position="429"/>
    </location>
</feature>
<dbReference type="Gene3D" id="2.60.40.1080">
    <property type="match status" value="16"/>
</dbReference>
<feature type="region of interest" description="Disordered" evidence="1">
    <location>
        <begin position="1438"/>
        <end position="1457"/>
    </location>
</feature>
<feature type="domain" description="BIG2" evidence="2">
    <location>
        <begin position="1413"/>
        <end position="1497"/>
    </location>
</feature>
<feature type="compositionally biased region" description="Polar residues" evidence="1">
    <location>
        <begin position="1438"/>
        <end position="1453"/>
    </location>
</feature>
<dbReference type="Proteomes" id="UP001257914">
    <property type="component" value="Unassembled WGS sequence"/>
</dbReference>
<protein>
    <submittedName>
        <fullName evidence="3">Ig-like domain-containing protein</fullName>
    </submittedName>
</protein>
<feature type="domain" description="BIG2" evidence="2">
    <location>
        <begin position="1022"/>
        <end position="1109"/>
    </location>
</feature>
<evidence type="ECO:0000256" key="1">
    <source>
        <dbReference type="SAM" id="MobiDB-lite"/>
    </source>
</evidence>
<comment type="caution">
    <text evidence="3">The sequence shown here is derived from an EMBL/GenBank/DDBJ whole genome shotgun (WGS) entry which is preliminary data.</text>
</comment>
<feature type="domain" description="BIG2" evidence="2">
    <location>
        <begin position="537"/>
        <end position="621"/>
    </location>
</feature>
<feature type="domain" description="BIG2" evidence="2">
    <location>
        <begin position="925"/>
        <end position="1007"/>
    </location>
</feature>
<evidence type="ECO:0000313" key="4">
    <source>
        <dbReference type="Proteomes" id="UP001257914"/>
    </source>
</evidence>
<name>A0ABU3QW84_9GAMM</name>
<feature type="domain" description="BIG2" evidence="2">
    <location>
        <begin position="160"/>
        <end position="247"/>
    </location>
</feature>
<feature type="domain" description="BIG2" evidence="2">
    <location>
        <begin position="1314"/>
        <end position="1400"/>
    </location>
</feature>
<dbReference type="SUPFAM" id="SSF49373">
    <property type="entry name" value="Invasin/intimin cell-adhesion fragments"/>
    <property type="match status" value="6"/>
</dbReference>
<feature type="domain" description="BIG2" evidence="2">
    <location>
        <begin position="633"/>
        <end position="717"/>
    </location>
</feature>
<dbReference type="Pfam" id="PF02368">
    <property type="entry name" value="Big_2"/>
    <property type="match status" value="6"/>
</dbReference>
<sequence>MATWSSQNINVAEFNQASSNILQGISAGSVYITASYTPTGQEELTSETQVTVEPAILRSISIHPTTPRFTEIPQNTPLFLKGNTDLLTATGLYSDGTTATINGSVDWSIDNTNVAYISSVGVITPVGLGDATLHVEIDVVELGETKTIYVDYPFTVIGPLLKFIDITPATPVFILGMQQQFTAKGIYSDNSIVDLTNAVTWTTGRSNESAQDKAGNITNTGVFSAERLGSVTVNASHPDFDDKAIIKQTFVSIETLDHLVIEHAGGDVYAGQKLTLNAYGVTSNNKQVTFSNGLTWQVSAIATIDDMTNQSSTNSFTTNAAGVMTATATWTTDAGVTSKSIQIDIKDPLLTSISLSVDDNSIADGLTAQFTATGTYSDGSTKNITDDVSWNNLNESIFTISNTGLITSKQPGSGDVSVYLTNDSGNKISSEPVLVTIELPLVESLNISASTTTISRGTSLQLNLTGILTDGSTELPDGVSWNSDVESNAVISDSGLVTIPNDAVIGQMVTLTALVPLKEGSSDNLEKSIVITIGIAKLSSLTLSIDNQTVPRGSSTTISATGLLTDETVGLPTTVNWTSSDTSKATVDSNGLVTVVSNTIIGQQVTITATAPELADSTNYINKTILLTIGKPLLSSISLTSNQVDIPRGTKVSIVPTGTQSDGTSGISTTITWNTNEPTISTVSSSGEVFIRNNATLNQNIVISATASEILGSANNISQSITLKVVSPLLSSMTLTTDNTTVPRGTTATVSASGTYTDATTKVPDSVVWTSSDTFIATVDSTSGEVTIKNDAVIGQQVTITATAPNGAVVNSDIVKTITLTVGQPLLTSMALAASDVTNNEVPRGTSTTITPTGTQSDLTNDIATAITWTTSDASIATVDANGKVTIVNGAAKNETVMITATANKSATNTDVITQSITLTVIDPLLSSMTLSTDNTTIPRGTTATVSASGTYTDATTKVPDSVVWTSSDTSIVTVDSTSGEVTIKNDAVIGQQVTITATAPNGAVVNSDIVKTITLTVGQPLLTSMALAASDVTNNEVPRGTSTTITPTGTQSDSTNDIATTITWTSSDASKATVDANGKVTIVNGAAKNETVMITATANKSATNTDVVTQSITLTVIDPLLSSMTLSTDNTTIPRGTSATVSASGTYTDATTAVPSSVVWTSSDTTKATVVSGTGVVTIKDDAVIGQQVIITATAPNGGIVNTDIVKTINLTVGTPLVETLDILTTDSDVRKGRSLTLTKSVLMSDGNITSIPTLTWSSSNSIIATVDSSGVVQIPNSATVGQTATITLSAPELPGSSTDITDSITITVTAAALDSISLSPGNSTVPRGKLITLTATGSFSDSSTGSIAALNPIWSSDDETLATVDVNGNVTILDDADIGQSVVISVIADEAVLNSSTTIPQSVTLTVGHAEVESIEITENDLTLARGKTQTLNTTITMSDSDPTSEPTLTWSSSSPNNVSVDVNGIITVEDTASVLTKVEIKAQSVAYPGSSNIVSDSIFVTVGAPLLESISLSPGDSDIRKGKSLTFIPTGTLTDGASGLPTTLTWSSDDESVATVSDSGVVTIVSNANENDTATITVSALESTGSSNPAIEQSVVVTAIAPLVEKIEITVNSVSKPTDNVAIGGSLQLGTLTTYSNGDTSTSATVIWEEVVDSIHGSVSTPGGLVTIPNTAIADEKLYIAVSTPTYDGSVETVIDSIELTIIDAVLASIQLNSGDVSIIQGNTLEVVATGTLTNGSSVDAETLSSTLTWSTNNVGEVDVSHISSGTASAHGLISVDSAASIGDSIITATDVDGVSTSITVTVAYPKVELALSSSETDILVEDTITITPTFTTTSDSITDIRRI</sequence>
<keyword evidence="4" id="KW-1185">Reference proteome</keyword>
<gene>
    <name evidence="3" type="ORF">RT723_01405</name>
</gene>
<reference evidence="3 4" key="1">
    <citation type="submission" date="2023-10" db="EMBL/GenBank/DDBJ databases">
        <title>Psychrosphaera aquimaarina strain SW33 isolated from seawater.</title>
        <authorList>
            <person name="Bayburt H."/>
            <person name="Kim J.M."/>
            <person name="Choi B.J."/>
            <person name="Jeon C.O."/>
        </authorList>
    </citation>
    <scope>NUCLEOTIDE SEQUENCE [LARGE SCALE GENOMIC DNA]</scope>
    <source>
        <strain evidence="3 4">KCTC 52743</strain>
    </source>
</reference>
<accession>A0ABU3QW84</accession>
<evidence type="ECO:0000259" key="2">
    <source>
        <dbReference type="SMART" id="SM00635"/>
    </source>
</evidence>
<feature type="domain" description="BIG2" evidence="2">
    <location>
        <begin position="729"/>
        <end position="811"/>
    </location>
</feature>
<feature type="domain" description="BIG2" evidence="2">
    <location>
        <begin position="441"/>
        <end position="516"/>
    </location>
</feature>
<feature type="domain" description="BIG2" evidence="2">
    <location>
        <begin position="1218"/>
        <end position="1296"/>
    </location>
</feature>
<feature type="domain" description="BIG2" evidence="2">
    <location>
        <begin position="1121"/>
        <end position="1209"/>
    </location>
</feature>
<feature type="domain" description="BIG2" evidence="2">
    <location>
        <begin position="66"/>
        <end position="147"/>
    </location>
</feature>
<dbReference type="SMART" id="SM00635">
    <property type="entry name" value="BID_2"/>
    <property type="match status" value="15"/>
</dbReference>
<proteinExistence type="predicted"/>
<organism evidence="3 4">
    <name type="scientific">Psychrosphaera aquimarina</name>
    <dbReference type="NCBI Taxonomy" id="2044854"/>
    <lineage>
        <taxon>Bacteria</taxon>
        <taxon>Pseudomonadati</taxon>
        <taxon>Pseudomonadota</taxon>
        <taxon>Gammaproteobacteria</taxon>
        <taxon>Alteromonadales</taxon>
        <taxon>Pseudoalteromonadaceae</taxon>
        <taxon>Psychrosphaera</taxon>
    </lineage>
</organism>
<dbReference type="InterPro" id="IPR003343">
    <property type="entry name" value="Big_2"/>
</dbReference>
<dbReference type="RefSeq" id="WP_315945589.1">
    <property type="nucleotide sequence ID" value="NZ_JAWCUA010000001.1"/>
</dbReference>
<feature type="domain" description="BIG2" evidence="2">
    <location>
        <begin position="1509"/>
        <end position="1593"/>
    </location>
</feature>
<dbReference type="EMBL" id="JAWCUA010000001">
    <property type="protein sequence ID" value="MDU0111688.1"/>
    <property type="molecule type" value="Genomic_DNA"/>
</dbReference>